<keyword evidence="3 5" id="KW-0238">DNA-binding</keyword>
<dbReference type="Gene3D" id="1.10.357.10">
    <property type="entry name" value="Tetracycline Repressor, domain 2"/>
    <property type="match status" value="1"/>
</dbReference>
<evidence type="ECO:0000313" key="7">
    <source>
        <dbReference type="EMBL" id="SHF66836.1"/>
    </source>
</evidence>
<accession>A0A1M5DIT2</accession>
<dbReference type="InterPro" id="IPR036271">
    <property type="entry name" value="Tet_transcr_reg_TetR-rel_C_sf"/>
</dbReference>
<dbReference type="SUPFAM" id="SSF48498">
    <property type="entry name" value="Tetracyclin repressor-like, C-terminal domain"/>
    <property type="match status" value="1"/>
</dbReference>
<dbReference type="InterPro" id="IPR039538">
    <property type="entry name" value="BetI_C"/>
</dbReference>
<dbReference type="PROSITE" id="PS50977">
    <property type="entry name" value="HTH_TETR_2"/>
    <property type="match status" value="1"/>
</dbReference>
<dbReference type="EMBL" id="FQVN01000004">
    <property type="protein sequence ID" value="SHF66836.1"/>
    <property type="molecule type" value="Genomic_DNA"/>
</dbReference>
<dbReference type="InterPro" id="IPR001647">
    <property type="entry name" value="HTH_TetR"/>
</dbReference>
<evidence type="ECO:0000256" key="5">
    <source>
        <dbReference type="PROSITE-ProRule" id="PRU00335"/>
    </source>
</evidence>
<dbReference type="GO" id="GO:0000976">
    <property type="term" value="F:transcription cis-regulatory region binding"/>
    <property type="evidence" value="ECO:0007669"/>
    <property type="project" value="TreeGrafter"/>
</dbReference>
<reference evidence="7 8" key="1">
    <citation type="submission" date="2016-11" db="EMBL/GenBank/DDBJ databases">
        <authorList>
            <person name="Jaros S."/>
            <person name="Januszkiewicz K."/>
            <person name="Wedrychowicz H."/>
        </authorList>
    </citation>
    <scope>NUCLEOTIDE SEQUENCE [LARGE SCALE GENOMIC DNA]</scope>
    <source>
        <strain evidence="7 8">DSM 44523</strain>
    </source>
</reference>
<dbReference type="InterPro" id="IPR050109">
    <property type="entry name" value="HTH-type_TetR-like_transc_reg"/>
</dbReference>
<dbReference type="SUPFAM" id="SSF46689">
    <property type="entry name" value="Homeodomain-like"/>
    <property type="match status" value="1"/>
</dbReference>
<protein>
    <submittedName>
        <fullName evidence="7">Transcriptional regulator, TetR family</fullName>
    </submittedName>
</protein>
<dbReference type="AlphaFoldDB" id="A0A1M5DIT2"/>
<keyword evidence="8" id="KW-1185">Reference proteome</keyword>
<dbReference type="Proteomes" id="UP000184501">
    <property type="component" value="Unassembled WGS sequence"/>
</dbReference>
<keyword evidence="4" id="KW-0804">Transcription</keyword>
<dbReference type="Pfam" id="PF00440">
    <property type="entry name" value="TetR_N"/>
    <property type="match status" value="1"/>
</dbReference>
<evidence type="ECO:0000256" key="2">
    <source>
        <dbReference type="ARBA" id="ARBA00023015"/>
    </source>
</evidence>
<dbReference type="GO" id="GO:0003700">
    <property type="term" value="F:DNA-binding transcription factor activity"/>
    <property type="evidence" value="ECO:0007669"/>
    <property type="project" value="TreeGrafter"/>
</dbReference>
<dbReference type="OrthoDB" id="9816296at2"/>
<feature type="domain" description="HTH tetR-type" evidence="6">
    <location>
        <begin position="8"/>
        <end position="68"/>
    </location>
</feature>
<dbReference type="STRING" id="2017.SAMN05444320_104473"/>
<proteinExistence type="predicted"/>
<feature type="DNA-binding region" description="H-T-H motif" evidence="5">
    <location>
        <begin position="31"/>
        <end position="50"/>
    </location>
</feature>
<dbReference type="PANTHER" id="PTHR30055:SF234">
    <property type="entry name" value="HTH-TYPE TRANSCRIPTIONAL REGULATOR BETI"/>
    <property type="match status" value="1"/>
</dbReference>
<dbReference type="Pfam" id="PF13977">
    <property type="entry name" value="TetR_C_6"/>
    <property type="match status" value="1"/>
</dbReference>
<name>A0A1M5DIT2_STRHI</name>
<keyword evidence="2" id="KW-0805">Transcription regulation</keyword>
<dbReference type="RefSeq" id="WP_073483535.1">
    <property type="nucleotide sequence ID" value="NZ_FQVN01000004.1"/>
</dbReference>
<evidence type="ECO:0000313" key="8">
    <source>
        <dbReference type="Proteomes" id="UP000184501"/>
    </source>
</evidence>
<sequence>MPRRVDTEQQRTDIAHAVWRLAARAGLEAVSLREVAAEAGVSMGRVQHYFRTKEEMLLHGLRLALGRMEDRISGRLRHRSSADAEDVLRSALEEMVGGDQDTRQAIRVCVAFYPRALEDPHVADLLFGDDDVLHALAADVVRAAQADHRAAPELDPDQEARVLWSVVNHLGTEVAFHRLPPDQARATLRYHLDRVLGPRPDTAPA</sequence>
<evidence type="ECO:0000256" key="1">
    <source>
        <dbReference type="ARBA" id="ARBA00022491"/>
    </source>
</evidence>
<keyword evidence="1" id="KW-0678">Repressor</keyword>
<evidence type="ECO:0000256" key="3">
    <source>
        <dbReference type="ARBA" id="ARBA00023125"/>
    </source>
</evidence>
<evidence type="ECO:0000259" key="6">
    <source>
        <dbReference type="PROSITE" id="PS50977"/>
    </source>
</evidence>
<evidence type="ECO:0000256" key="4">
    <source>
        <dbReference type="ARBA" id="ARBA00023163"/>
    </source>
</evidence>
<dbReference type="InterPro" id="IPR009057">
    <property type="entry name" value="Homeodomain-like_sf"/>
</dbReference>
<dbReference type="PANTHER" id="PTHR30055">
    <property type="entry name" value="HTH-TYPE TRANSCRIPTIONAL REGULATOR RUTR"/>
    <property type="match status" value="1"/>
</dbReference>
<gene>
    <name evidence="7" type="ORF">SAMN05444320_104473</name>
</gene>
<organism evidence="7 8">
    <name type="scientific">Streptoalloteichus hindustanus</name>
    <dbReference type="NCBI Taxonomy" id="2017"/>
    <lineage>
        <taxon>Bacteria</taxon>
        <taxon>Bacillati</taxon>
        <taxon>Actinomycetota</taxon>
        <taxon>Actinomycetes</taxon>
        <taxon>Pseudonocardiales</taxon>
        <taxon>Pseudonocardiaceae</taxon>
        <taxon>Streptoalloteichus</taxon>
    </lineage>
</organism>